<name>T1JK60_STRMM</name>
<protein>
    <recommendedName>
        <fullName evidence="9">Cytochrome b5 heme-binding domain-containing protein</fullName>
    </recommendedName>
</protein>
<comment type="similarity">
    <text evidence="7 8">Belongs to the cytochrome b5 family.</text>
</comment>
<evidence type="ECO:0000256" key="7">
    <source>
        <dbReference type="ARBA" id="ARBA00038168"/>
    </source>
</evidence>
<keyword evidence="6" id="KW-0472">Membrane</keyword>
<dbReference type="PANTHER" id="PTHR19359:SF41">
    <property type="entry name" value="GEO08203P1"/>
    <property type="match status" value="1"/>
</dbReference>
<dbReference type="GO" id="GO:0016020">
    <property type="term" value="C:membrane"/>
    <property type="evidence" value="ECO:0007669"/>
    <property type="project" value="UniProtKB-SubCell"/>
</dbReference>
<dbReference type="STRING" id="126957.T1JK60"/>
<dbReference type="PROSITE" id="PS00191">
    <property type="entry name" value="CYTOCHROME_B5_1"/>
    <property type="match status" value="1"/>
</dbReference>
<evidence type="ECO:0000256" key="6">
    <source>
        <dbReference type="ARBA" id="ARBA00023136"/>
    </source>
</evidence>
<organism evidence="10 11">
    <name type="scientific">Strigamia maritima</name>
    <name type="common">European centipede</name>
    <name type="synonym">Geophilus maritimus</name>
    <dbReference type="NCBI Taxonomy" id="126957"/>
    <lineage>
        <taxon>Eukaryota</taxon>
        <taxon>Metazoa</taxon>
        <taxon>Ecdysozoa</taxon>
        <taxon>Arthropoda</taxon>
        <taxon>Myriapoda</taxon>
        <taxon>Chilopoda</taxon>
        <taxon>Pleurostigmophora</taxon>
        <taxon>Geophilomorpha</taxon>
        <taxon>Linotaeniidae</taxon>
        <taxon>Strigamia</taxon>
    </lineage>
</organism>
<dbReference type="HOGENOM" id="CLU_139936_0_0_1"/>
<dbReference type="OMA" id="HRFGCSC"/>
<evidence type="ECO:0000256" key="5">
    <source>
        <dbReference type="ARBA" id="ARBA00023004"/>
    </source>
</evidence>
<keyword evidence="2 8" id="KW-0349">Heme</keyword>
<evidence type="ECO:0000256" key="3">
    <source>
        <dbReference type="ARBA" id="ARBA00022692"/>
    </source>
</evidence>
<dbReference type="Proteomes" id="UP000014500">
    <property type="component" value="Unassembled WGS sequence"/>
</dbReference>
<dbReference type="SMART" id="SM01117">
    <property type="entry name" value="Cyt-b5"/>
    <property type="match status" value="1"/>
</dbReference>
<keyword evidence="5 8" id="KW-0408">Iron</keyword>
<dbReference type="EnsemblMetazoa" id="SMAR014240-RA">
    <property type="protein sequence ID" value="SMAR014240-PA"/>
    <property type="gene ID" value="SMAR014240"/>
</dbReference>
<dbReference type="EMBL" id="JH431683">
    <property type="status" value="NOT_ANNOTATED_CDS"/>
    <property type="molecule type" value="Genomic_DNA"/>
</dbReference>
<evidence type="ECO:0000259" key="9">
    <source>
        <dbReference type="PROSITE" id="PS50255"/>
    </source>
</evidence>
<dbReference type="Pfam" id="PF00173">
    <property type="entry name" value="Cyt-b5"/>
    <property type="match status" value="1"/>
</dbReference>
<dbReference type="Gene3D" id="3.10.120.10">
    <property type="entry name" value="Cytochrome b5-like heme/steroid binding domain"/>
    <property type="match status" value="1"/>
</dbReference>
<dbReference type="InterPro" id="IPR018506">
    <property type="entry name" value="Cyt_B5_heme-BS"/>
</dbReference>
<reference evidence="11" key="1">
    <citation type="submission" date="2011-05" db="EMBL/GenBank/DDBJ databases">
        <authorList>
            <person name="Richards S.R."/>
            <person name="Qu J."/>
            <person name="Jiang H."/>
            <person name="Jhangiani S.N."/>
            <person name="Agravi P."/>
            <person name="Goodspeed R."/>
            <person name="Gross S."/>
            <person name="Mandapat C."/>
            <person name="Jackson L."/>
            <person name="Mathew T."/>
            <person name="Pu L."/>
            <person name="Thornton R."/>
            <person name="Saada N."/>
            <person name="Wilczek-Boney K.B."/>
            <person name="Lee S."/>
            <person name="Kovar C."/>
            <person name="Wu Y."/>
            <person name="Scherer S.E."/>
            <person name="Worley K.C."/>
            <person name="Muzny D.M."/>
            <person name="Gibbs R."/>
        </authorList>
    </citation>
    <scope>NUCLEOTIDE SEQUENCE</scope>
    <source>
        <strain evidence="11">Brora</strain>
    </source>
</reference>
<dbReference type="AlphaFoldDB" id="T1JK60"/>
<comment type="subcellular location">
    <subcellularLocation>
        <location evidence="1">Membrane</location>
    </subcellularLocation>
</comment>
<dbReference type="PRINTS" id="PR00363">
    <property type="entry name" value="CYTOCHROMEB5"/>
</dbReference>
<dbReference type="PANTHER" id="PTHR19359">
    <property type="entry name" value="CYTOCHROME B5"/>
    <property type="match status" value="1"/>
</dbReference>
<reference evidence="10" key="2">
    <citation type="submission" date="2015-02" db="UniProtKB">
        <authorList>
            <consortium name="EnsemblMetazoa"/>
        </authorList>
    </citation>
    <scope>IDENTIFICATION</scope>
</reference>
<dbReference type="InterPro" id="IPR036400">
    <property type="entry name" value="Cyt_B5-like_heme/steroid_sf"/>
</dbReference>
<evidence type="ECO:0000313" key="11">
    <source>
        <dbReference type="Proteomes" id="UP000014500"/>
    </source>
</evidence>
<dbReference type="PhylomeDB" id="T1JK60"/>
<proteinExistence type="inferred from homology"/>
<dbReference type="GO" id="GO:0020037">
    <property type="term" value="F:heme binding"/>
    <property type="evidence" value="ECO:0007669"/>
    <property type="project" value="UniProtKB-UniRule"/>
</dbReference>
<evidence type="ECO:0000256" key="8">
    <source>
        <dbReference type="RuleBase" id="RU362121"/>
    </source>
</evidence>
<evidence type="ECO:0000256" key="2">
    <source>
        <dbReference type="ARBA" id="ARBA00022617"/>
    </source>
</evidence>
<keyword evidence="4 8" id="KW-0479">Metal-binding</keyword>
<accession>T1JK60</accession>
<dbReference type="InterPro" id="IPR050668">
    <property type="entry name" value="Cytochrome_b5"/>
</dbReference>
<sequence>METYLRNQAFSIATTTYKITAGAINYLSGELNTNSNIPKDLPTYSLQDVAAHDTMNDCWVVIFDKVYDIVEFINKHPGGCDVLCENAGRDATNAFRSVGHSECALRQLSKYCIGLLVENERMYSQNNTYLNNLANIT</sequence>
<evidence type="ECO:0000256" key="1">
    <source>
        <dbReference type="ARBA" id="ARBA00004370"/>
    </source>
</evidence>
<dbReference type="GO" id="GO:0046872">
    <property type="term" value="F:metal ion binding"/>
    <property type="evidence" value="ECO:0007669"/>
    <property type="project" value="UniProtKB-UniRule"/>
</dbReference>
<feature type="domain" description="Cytochrome b5 heme-binding" evidence="9">
    <location>
        <begin position="41"/>
        <end position="117"/>
    </location>
</feature>
<keyword evidence="3" id="KW-0812">Transmembrane</keyword>
<keyword evidence="11" id="KW-1185">Reference proteome</keyword>
<evidence type="ECO:0000256" key="4">
    <source>
        <dbReference type="ARBA" id="ARBA00022723"/>
    </source>
</evidence>
<evidence type="ECO:0000313" key="10">
    <source>
        <dbReference type="EnsemblMetazoa" id="SMAR014240-PA"/>
    </source>
</evidence>
<dbReference type="PROSITE" id="PS50255">
    <property type="entry name" value="CYTOCHROME_B5_2"/>
    <property type="match status" value="1"/>
</dbReference>
<dbReference type="InterPro" id="IPR001199">
    <property type="entry name" value="Cyt_B5-like_heme/steroid-bd"/>
</dbReference>
<dbReference type="SUPFAM" id="SSF55856">
    <property type="entry name" value="Cytochrome b5-like heme/steroid binding domain"/>
    <property type="match status" value="1"/>
</dbReference>
<dbReference type="FunFam" id="3.10.120.10:FF:000002">
    <property type="entry name" value="Cytochrome b5 type B"/>
    <property type="match status" value="1"/>
</dbReference>
<dbReference type="eggNOG" id="KOG0537">
    <property type="taxonomic scope" value="Eukaryota"/>
</dbReference>